<dbReference type="STRING" id="1658172.A0A1B7NJN4"/>
<accession>A0A1B7NJN4</accession>
<organism evidence="2 3">
    <name type="scientific">Emergomyces africanus</name>
    <dbReference type="NCBI Taxonomy" id="1955775"/>
    <lineage>
        <taxon>Eukaryota</taxon>
        <taxon>Fungi</taxon>
        <taxon>Dikarya</taxon>
        <taxon>Ascomycota</taxon>
        <taxon>Pezizomycotina</taxon>
        <taxon>Eurotiomycetes</taxon>
        <taxon>Eurotiomycetidae</taxon>
        <taxon>Onygenales</taxon>
        <taxon>Ajellomycetaceae</taxon>
        <taxon>Emergomyces</taxon>
    </lineage>
</organism>
<proteinExistence type="predicted"/>
<evidence type="ECO:0000313" key="2">
    <source>
        <dbReference type="EMBL" id="OAX77079.1"/>
    </source>
</evidence>
<dbReference type="EMBL" id="LGUA01003459">
    <property type="protein sequence ID" value="OAX77079.1"/>
    <property type="molecule type" value="Genomic_DNA"/>
</dbReference>
<evidence type="ECO:0000256" key="1">
    <source>
        <dbReference type="SAM" id="MobiDB-lite"/>
    </source>
</evidence>
<sequence>MASTRSNTHCTRNISDSEATSHVEEISETRVQESSDVQQAFSVNMLIIQQASTLSSINEQQEFSVLNKNSSDSFLAEESSNTMKYIHLKKQLRDLQHQCNILLQDFNELSSDMTQQVSIAQADIQNAQITQSNHDQSATSMNLNFKNIMSILDANLNMKNHLIQKNIEKFKNQSMKEFETFVTVITVFHISDLTYFNKHDHRKIIEAVTHFKSEMQ</sequence>
<comment type="caution">
    <text evidence="2">The sequence shown here is derived from an EMBL/GenBank/DDBJ whole genome shotgun (WGS) entry which is preliminary data.</text>
</comment>
<feature type="compositionally biased region" description="Polar residues" evidence="1">
    <location>
        <begin position="1"/>
        <end position="18"/>
    </location>
</feature>
<keyword evidence="3" id="KW-1185">Reference proteome</keyword>
<feature type="non-terminal residue" evidence="2">
    <location>
        <position position="216"/>
    </location>
</feature>
<feature type="region of interest" description="Disordered" evidence="1">
    <location>
        <begin position="1"/>
        <end position="22"/>
    </location>
</feature>
<name>A0A1B7NJN4_9EURO</name>
<evidence type="ECO:0000313" key="3">
    <source>
        <dbReference type="Proteomes" id="UP000091918"/>
    </source>
</evidence>
<gene>
    <name evidence="2" type="ORF">ACJ72_08626</name>
</gene>
<protein>
    <submittedName>
        <fullName evidence="2">Uncharacterized protein</fullName>
    </submittedName>
</protein>
<reference evidence="2 3" key="1">
    <citation type="submission" date="2015-07" db="EMBL/GenBank/DDBJ databases">
        <title>Emmonsia species relationships and genome sequence.</title>
        <authorList>
            <person name="Cuomo C.A."/>
            <person name="Schwartz I.S."/>
            <person name="Kenyon C."/>
            <person name="de Hoog G.S."/>
            <person name="Govender N.P."/>
            <person name="Botha A."/>
            <person name="Moreno L."/>
            <person name="de Vries M."/>
            <person name="Munoz J.F."/>
            <person name="Stielow J.B."/>
        </authorList>
    </citation>
    <scope>NUCLEOTIDE SEQUENCE [LARGE SCALE GENOMIC DNA]</scope>
    <source>
        <strain evidence="2 3">CBS 136260</strain>
    </source>
</reference>
<dbReference type="AlphaFoldDB" id="A0A1B7NJN4"/>
<dbReference type="Proteomes" id="UP000091918">
    <property type="component" value="Unassembled WGS sequence"/>
</dbReference>
<dbReference type="OrthoDB" id="4207105at2759"/>